<evidence type="ECO:0000313" key="13">
    <source>
        <dbReference type="Proteomes" id="UP000468668"/>
    </source>
</evidence>
<dbReference type="InterPro" id="IPR000192">
    <property type="entry name" value="Aminotrans_V_dom"/>
</dbReference>
<protein>
    <recommendedName>
        <fullName evidence="3">cysteine desulfurase</fullName>
        <ecNumber evidence="3">2.8.1.7</ecNumber>
    </recommendedName>
</protein>
<dbReference type="EC" id="2.8.1.7" evidence="3"/>
<dbReference type="SUPFAM" id="SSF53383">
    <property type="entry name" value="PLP-dependent transferases"/>
    <property type="match status" value="1"/>
</dbReference>
<dbReference type="GO" id="GO:0051536">
    <property type="term" value="F:iron-sulfur cluster binding"/>
    <property type="evidence" value="ECO:0007669"/>
    <property type="project" value="UniProtKB-KW"/>
</dbReference>
<comment type="catalytic activity">
    <reaction evidence="9">
        <text>(sulfur carrier)-H + L-cysteine = (sulfur carrier)-SH + L-alanine</text>
        <dbReference type="Rhea" id="RHEA:43892"/>
        <dbReference type="Rhea" id="RHEA-COMP:14737"/>
        <dbReference type="Rhea" id="RHEA-COMP:14739"/>
        <dbReference type="ChEBI" id="CHEBI:29917"/>
        <dbReference type="ChEBI" id="CHEBI:35235"/>
        <dbReference type="ChEBI" id="CHEBI:57972"/>
        <dbReference type="ChEBI" id="CHEBI:64428"/>
        <dbReference type="EC" id="2.8.1.7"/>
    </reaction>
</comment>
<dbReference type="Gene3D" id="3.40.640.10">
    <property type="entry name" value="Type I PLP-dependent aspartate aminotransferase-like (Major domain)"/>
    <property type="match status" value="1"/>
</dbReference>
<dbReference type="PANTHER" id="PTHR11601">
    <property type="entry name" value="CYSTEINE DESULFURYLASE FAMILY MEMBER"/>
    <property type="match status" value="1"/>
</dbReference>
<sequence length="403" mass="42782">MPATVSPDYVYLDYAATAPLCEEALEAMKPYLTCGRDNLALNMNANSLHSPGRAAFEALEAARKSIARDIGASRPSEVIFTSGSTESDDTVLLGVAPAAAEARRVASGSFTPHVIVSDIEHEAVLMPAKRLEQQGFRVTRLRPDSRGFITAGALEEAIDADTVLVSIQAANSELGSVEPVRELAAIAHAHGALFHVDATQALGKMPLDVREWDVDAASFSAHKVGGPKGIGALYVKARTPLSAFQLGGGQEAGRRSGTQNVMGAAGFAAACRAVCAMEPVESARLRALRDELYEKLSQVPGVRPTLDVPRGSVDFLPNIVHVIVSDLESETLILRLDMKGFGVSGGSACSSHSLEPSHVLRSIGVEGDDAYGALRISMGRYTTAEDIDRFLIAFDEALNWNRG</sequence>
<keyword evidence="7" id="KW-0408">Iron</keyword>
<evidence type="ECO:0000256" key="6">
    <source>
        <dbReference type="ARBA" id="ARBA00022898"/>
    </source>
</evidence>
<dbReference type="InterPro" id="IPR020578">
    <property type="entry name" value="Aminotrans_V_PyrdxlP_BS"/>
</dbReference>
<comment type="similarity">
    <text evidence="2">Belongs to the class-V pyridoxal-phosphate-dependent aminotransferase family. NifS/IscS subfamily.</text>
</comment>
<proteinExistence type="inferred from homology"/>
<evidence type="ECO:0000256" key="2">
    <source>
        <dbReference type="ARBA" id="ARBA00006490"/>
    </source>
</evidence>
<keyword evidence="13" id="KW-1185">Reference proteome</keyword>
<keyword evidence="5" id="KW-0479">Metal-binding</keyword>
<evidence type="ECO:0000256" key="4">
    <source>
        <dbReference type="ARBA" id="ARBA00022679"/>
    </source>
</evidence>
<dbReference type="GeneID" id="98657599"/>
<keyword evidence="6" id="KW-0663">Pyridoxal phosphate</keyword>
<comment type="caution">
    <text evidence="12">The sequence shown here is derived from an EMBL/GenBank/DDBJ whole genome shotgun (WGS) entry which is preliminary data.</text>
</comment>
<dbReference type="OrthoDB" id="9808002at2"/>
<dbReference type="Gene3D" id="1.10.260.50">
    <property type="match status" value="1"/>
</dbReference>
<dbReference type="InterPro" id="IPR015424">
    <property type="entry name" value="PyrdxlP-dep_Trfase"/>
</dbReference>
<dbReference type="Pfam" id="PF00266">
    <property type="entry name" value="Aminotran_5"/>
    <property type="match status" value="1"/>
</dbReference>
<dbReference type="PANTHER" id="PTHR11601:SF34">
    <property type="entry name" value="CYSTEINE DESULFURASE"/>
    <property type="match status" value="1"/>
</dbReference>
<organism evidence="12 13">
    <name type="scientific">Ellagibacter isourolithinifaciens</name>
    <dbReference type="NCBI Taxonomy" id="2137581"/>
    <lineage>
        <taxon>Bacteria</taxon>
        <taxon>Bacillati</taxon>
        <taxon>Actinomycetota</taxon>
        <taxon>Coriobacteriia</taxon>
        <taxon>Eggerthellales</taxon>
        <taxon>Eggerthellaceae</taxon>
        <taxon>Ellagibacter</taxon>
    </lineage>
</organism>
<evidence type="ECO:0000256" key="7">
    <source>
        <dbReference type="ARBA" id="ARBA00023004"/>
    </source>
</evidence>
<evidence type="ECO:0000256" key="8">
    <source>
        <dbReference type="ARBA" id="ARBA00023014"/>
    </source>
</evidence>
<accession>A0A6N6NP85</accession>
<evidence type="ECO:0000256" key="5">
    <source>
        <dbReference type="ARBA" id="ARBA00022723"/>
    </source>
</evidence>
<dbReference type="Gene3D" id="3.90.1150.10">
    <property type="entry name" value="Aspartate Aminotransferase, domain 1"/>
    <property type="match status" value="1"/>
</dbReference>
<dbReference type="GO" id="GO:0046872">
    <property type="term" value="F:metal ion binding"/>
    <property type="evidence" value="ECO:0007669"/>
    <property type="project" value="UniProtKB-KW"/>
</dbReference>
<comment type="cofactor">
    <cofactor evidence="1 10">
        <name>pyridoxal 5'-phosphate</name>
        <dbReference type="ChEBI" id="CHEBI:597326"/>
    </cofactor>
</comment>
<feature type="domain" description="Aminotransferase class V" evidence="11">
    <location>
        <begin position="10"/>
        <end position="390"/>
    </location>
</feature>
<dbReference type="EMBL" id="WAJR01000007">
    <property type="protein sequence ID" value="KAB1641039.1"/>
    <property type="molecule type" value="Genomic_DNA"/>
</dbReference>
<reference evidence="12 13" key="1">
    <citation type="submission" date="2019-09" db="EMBL/GenBank/DDBJ databases">
        <title>Whole genome shotgun sequencing (WGS) of Ellagibacter isourolithinifaciens DSM 104140(T) and Adlercreutzia muris DSM 29508(T).</title>
        <authorList>
            <person name="Stoll D.A."/>
            <person name="Danylec N."/>
            <person name="Huch M."/>
        </authorList>
    </citation>
    <scope>NUCLEOTIDE SEQUENCE [LARGE SCALE GENOMIC DNA]</scope>
    <source>
        <strain evidence="12 13">DSM 104140</strain>
    </source>
</reference>
<evidence type="ECO:0000259" key="11">
    <source>
        <dbReference type="Pfam" id="PF00266"/>
    </source>
</evidence>
<gene>
    <name evidence="12" type="ORF">F8C90_04165</name>
</gene>
<dbReference type="GO" id="GO:0031071">
    <property type="term" value="F:cysteine desulfurase activity"/>
    <property type="evidence" value="ECO:0007669"/>
    <property type="project" value="UniProtKB-EC"/>
</dbReference>
<evidence type="ECO:0000256" key="3">
    <source>
        <dbReference type="ARBA" id="ARBA00012239"/>
    </source>
</evidence>
<dbReference type="AlphaFoldDB" id="A0A6N6NP85"/>
<keyword evidence="8" id="KW-0411">Iron-sulfur</keyword>
<evidence type="ECO:0000256" key="1">
    <source>
        <dbReference type="ARBA" id="ARBA00001933"/>
    </source>
</evidence>
<dbReference type="PROSITE" id="PS00595">
    <property type="entry name" value="AA_TRANSFER_CLASS_5"/>
    <property type="match status" value="1"/>
</dbReference>
<dbReference type="RefSeq" id="WP_158049201.1">
    <property type="nucleotide sequence ID" value="NZ_WAJR01000007.1"/>
</dbReference>
<dbReference type="InterPro" id="IPR015421">
    <property type="entry name" value="PyrdxlP-dep_Trfase_major"/>
</dbReference>
<dbReference type="InterPro" id="IPR016454">
    <property type="entry name" value="Cysteine_dSase"/>
</dbReference>
<name>A0A6N6NP85_9ACTN</name>
<evidence type="ECO:0000256" key="10">
    <source>
        <dbReference type="RuleBase" id="RU004504"/>
    </source>
</evidence>
<keyword evidence="4" id="KW-0808">Transferase</keyword>
<dbReference type="Proteomes" id="UP000468668">
    <property type="component" value="Unassembled WGS sequence"/>
</dbReference>
<dbReference type="InterPro" id="IPR015422">
    <property type="entry name" value="PyrdxlP-dep_Trfase_small"/>
</dbReference>
<evidence type="ECO:0000256" key="9">
    <source>
        <dbReference type="ARBA" id="ARBA00050776"/>
    </source>
</evidence>
<evidence type="ECO:0000313" key="12">
    <source>
        <dbReference type="EMBL" id="KAB1641039.1"/>
    </source>
</evidence>
<dbReference type="PIRSF" id="PIRSF005572">
    <property type="entry name" value="NifS"/>
    <property type="match status" value="1"/>
</dbReference>